<dbReference type="PANTHER" id="PTHR35869">
    <property type="entry name" value="OUTER-MEMBRANE LIPOPROTEIN CARRIER PROTEIN"/>
    <property type="match status" value="1"/>
</dbReference>
<keyword evidence="4" id="KW-1185">Reference proteome</keyword>
<organism evidence="3 4">
    <name type="scientific">Rhodoferax ferrireducens</name>
    <dbReference type="NCBI Taxonomy" id="192843"/>
    <lineage>
        <taxon>Bacteria</taxon>
        <taxon>Pseudomonadati</taxon>
        <taxon>Pseudomonadota</taxon>
        <taxon>Betaproteobacteria</taxon>
        <taxon>Burkholderiales</taxon>
        <taxon>Comamonadaceae</taxon>
        <taxon>Rhodoferax</taxon>
    </lineage>
</organism>
<evidence type="ECO:0000313" key="3">
    <source>
        <dbReference type="EMBL" id="MDR7378231.1"/>
    </source>
</evidence>
<dbReference type="RefSeq" id="WP_310374183.1">
    <property type="nucleotide sequence ID" value="NZ_JAVDXT010000002.1"/>
</dbReference>
<reference evidence="3 4" key="1">
    <citation type="submission" date="2023-07" db="EMBL/GenBank/DDBJ databases">
        <title>Sorghum-associated microbial communities from plants grown in Nebraska, USA.</title>
        <authorList>
            <person name="Schachtman D."/>
        </authorList>
    </citation>
    <scope>NUCLEOTIDE SEQUENCE [LARGE SCALE GENOMIC DNA]</scope>
    <source>
        <strain evidence="3 4">BE313</strain>
    </source>
</reference>
<dbReference type="PANTHER" id="PTHR35869:SF1">
    <property type="entry name" value="OUTER-MEMBRANE LIPOPROTEIN CARRIER PROTEIN"/>
    <property type="match status" value="1"/>
</dbReference>
<name>A0ABU2CA68_9BURK</name>
<keyword evidence="1 2" id="KW-0732">Signal</keyword>
<dbReference type="CDD" id="cd16325">
    <property type="entry name" value="LolA"/>
    <property type="match status" value="1"/>
</dbReference>
<dbReference type="Proteomes" id="UP001180487">
    <property type="component" value="Unassembled WGS sequence"/>
</dbReference>
<evidence type="ECO:0000313" key="4">
    <source>
        <dbReference type="Proteomes" id="UP001180487"/>
    </source>
</evidence>
<feature type="chain" id="PRO_5045882173" evidence="2">
    <location>
        <begin position="24"/>
        <end position="206"/>
    </location>
</feature>
<feature type="signal peptide" evidence="2">
    <location>
        <begin position="1"/>
        <end position="23"/>
    </location>
</feature>
<accession>A0ABU2CA68</accession>
<dbReference type="EMBL" id="JAVDXT010000002">
    <property type="protein sequence ID" value="MDR7378231.1"/>
    <property type="molecule type" value="Genomic_DNA"/>
</dbReference>
<dbReference type="InterPro" id="IPR029046">
    <property type="entry name" value="LolA/LolB/LppX"/>
</dbReference>
<evidence type="ECO:0000256" key="2">
    <source>
        <dbReference type="SAM" id="SignalP"/>
    </source>
</evidence>
<protein>
    <submittedName>
        <fullName evidence="3">Outer membrane lipoprotein-sorting protein</fullName>
    </submittedName>
</protein>
<dbReference type="Pfam" id="PF03548">
    <property type="entry name" value="LolA"/>
    <property type="match status" value="1"/>
</dbReference>
<dbReference type="InterPro" id="IPR004564">
    <property type="entry name" value="OM_lipoprot_carrier_LolA-like"/>
</dbReference>
<keyword evidence="3" id="KW-0449">Lipoprotein</keyword>
<evidence type="ECO:0000256" key="1">
    <source>
        <dbReference type="ARBA" id="ARBA00022729"/>
    </source>
</evidence>
<comment type="caution">
    <text evidence="3">The sequence shown here is derived from an EMBL/GenBank/DDBJ whole genome shotgun (WGS) entry which is preliminary data.</text>
</comment>
<proteinExistence type="predicted"/>
<dbReference type="Gene3D" id="2.50.20.10">
    <property type="entry name" value="Lipoprotein localisation LolA/LolB/LppX"/>
    <property type="match status" value="1"/>
</dbReference>
<dbReference type="SUPFAM" id="SSF89392">
    <property type="entry name" value="Prokaryotic lipoproteins and lipoprotein localization factors"/>
    <property type="match status" value="1"/>
</dbReference>
<sequence length="206" mass="22783">MLRRQLLALAGLGALPWAPAAVAADIAAQVRQRLQDTELLRGEFEQSKTLKGFKKPLVSRGQFLVARGKGVQWLTREPFASTLVVTEERLVARQADGRISAQLNTRDEPGLRVVNSVMFALLRGDVAALSVRFSVDGELLGKDAWRLRLVPREAALLQVFTQVDIDGDQFVRSIKMAEVQGDSTVIRFTAMVPGVALSRDEEVRFE</sequence>
<gene>
    <name evidence="3" type="ORF">J2X19_002910</name>
</gene>